<name>A0A6J6G1F3_9ZZZZ</name>
<dbReference type="EMBL" id="CAEZUE010000088">
    <property type="protein sequence ID" value="CAB4595036.1"/>
    <property type="molecule type" value="Genomic_DNA"/>
</dbReference>
<protein>
    <submittedName>
        <fullName evidence="1">Unannotated protein</fullName>
    </submittedName>
</protein>
<evidence type="ECO:0000313" key="1">
    <source>
        <dbReference type="EMBL" id="CAB4595036.1"/>
    </source>
</evidence>
<dbReference type="AlphaFoldDB" id="A0A6J6G1F3"/>
<gene>
    <name evidence="1" type="ORF">UFOPK1788_00743</name>
</gene>
<proteinExistence type="predicted"/>
<sequence>MNLFDDPSSIACPECGTPEPIEIIYGLPSAEMSSAQAEGLIELGGCIIEPESPAYRCSNGECGTSFGSL</sequence>
<organism evidence="1">
    <name type="scientific">freshwater metagenome</name>
    <dbReference type="NCBI Taxonomy" id="449393"/>
    <lineage>
        <taxon>unclassified sequences</taxon>
        <taxon>metagenomes</taxon>
        <taxon>ecological metagenomes</taxon>
    </lineage>
</organism>
<reference evidence="1" key="1">
    <citation type="submission" date="2020-05" db="EMBL/GenBank/DDBJ databases">
        <authorList>
            <person name="Chiriac C."/>
            <person name="Salcher M."/>
            <person name="Ghai R."/>
            <person name="Kavagutti S V."/>
        </authorList>
    </citation>
    <scope>NUCLEOTIDE SEQUENCE</scope>
</reference>
<accession>A0A6J6G1F3</accession>